<accession>A0A1H6U9J9</accession>
<evidence type="ECO:0000313" key="9">
    <source>
        <dbReference type="EMBL" id="SEI84905.1"/>
    </source>
</evidence>
<dbReference type="EMBL" id="FNYK01000028">
    <property type="protein sequence ID" value="SEI84905.1"/>
    <property type="molecule type" value="Genomic_DNA"/>
</dbReference>
<reference evidence="10" key="1">
    <citation type="submission" date="2016-10" db="EMBL/GenBank/DDBJ databases">
        <authorList>
            <person name="Varghese N."/>
        </authorList>
    </citation>
    <scope>NUCLEOTIDE SEQUENCE [LARGE SCALE GENOMIC DNA]</scope>
    <source>
        <strain evidence="10">DSM 20406</strain>
    </source>
</reference>
<dbReference type="Proteomes" id="UP000183028">
    <property type="component" value="Unassembled WGS sequence"/>
</dbReference>
<evidence type="ECO:0000256" key="1">
    <source>
        <dbReference type="ARBA" id="ARBA00002663"/>
    </source>
</evidence>
<dbReference type="InterPro" id="IPR014721">
    <property type="entry name" value="Ribsml_uS5_D2-typ_fold_subgr"/>
</dbReference>
<sequence>MWLFFLKKSMKKAYRVKKNEDFTKIIHQRQSVANKDFVLYYMKNESHLRAGISVSKKLGHAVVRNKIKRQVRMMVHEAFDHELACDYVIIVRQHYLTQDYATNKQSLLSLYEKTKKRMGK</sequence>
<protein>
    <recommendedName>
        <fullName evidence="7 8">Ribonuclease P protein component</fullName>
        <shortName evidence="7">RNase P protein</shortName>
        <shortName evidence="7">RNaseP protein</shortName>
        <ecNumber evidence="7 8">3.1.26.5</ecNumber>
    </recommendedName>
    <alternativeName>
        <fullName evidence="7">Protein C5</fullName>
    </alternativeName>
</protein>
<dbReference type="HAMAP" id="MF_00227">
    <property type="entry name" value="RNase_P"/>
    <property type="match status" value="1"/>
</dbReference>
<dbReference type="GO" id="GO:0000049">
    <property type="term" value="F:tRNA binding"/>
    <property type="evidence" value="ECO:0007669"/>
    <property type="project" value="UniProtKB-UniRule"/>
</dbReference>
<evidence type="ECO:0000256" key="6">
    <source>
        <dbReference type="ARBA" id="ARBA00022884"/>
    </source>
</evidence>
<comment type="similarity">
    <text evidence="7">Belongs to the RnpA family.</text>
</comment>
<dbReference type="PROSITE" id="PS00648">
    <property type="entry name" value="RIBONUCLEASE_P"/>
    <property type="match status" value="1"/>
</dbReference>
<evidence type="ECO:0000313" key="10">
    <source>
        <dbReference type="Proteomes" id="UP000183028"/>
    </source>
</evidence>
<dbReference type="EC" id="3.1.26.5" evidence="7 8"/>
<gene>
    <name evidence="7" type="primary">rnpA</name>
    <name evidence="9" type="ORF">SAMN04487834_102817</name>
</gene>
<keyword evidence="4 7" id="KW-0255">Endonuclease</keyword>
<organism evidence="9 10">
    <name type="scientific">Sharpea azabuensis</name>
    <dbReference type="NCBI Taxonomy" id="322505"/>
    <lineage>
        <taxon>Bacteria</taxon>
        <taxon>Bacillati</taxon>
        <taxon>Bacillota</taxon>
        <taxon>Erysipelotrichia</taxon>
        <taxon>Erysipelotrichales</taxon>
        <taxon>Coprobacillaceae</taxon>
        <taxon>Sharpea</taxon>
    </lineage>
</organism>
<keyword evidence="10" id="KW-1185">Reference proteome</keyword>
<dbReference type="PANTHER" id="PTHR33992:SF1">
    <property type="entry name" value="RIBONUCLEASE P PROTEIN COMPONENT"/>
    <property type="match status" value="1"/>
</dbReference>
<dbReference type="NCBIfam" id="TIGR00188">
    <property type="entry name" value="rnpA"/>
    <property type="match status" value="1"/>
</dbReference>
<dbReference type="SUPFAM" id="SSF54211">
    <property type="entry name" value="Ribosomal protein S5 domain 2-like"/>
    <property type="match status" value="1"/>
</dbReference>
<evidence type="ECO:0000256" key="5">
    <source>
        <dbReference type="ARBA" id="ARBA00022801"/>
    </source>
</evidence>
<dbReference type="InterPro" id="IPR020539">
    <property type="entry name" value="RNase_P_CS"/>
</dbReference>
<dbReference type="GO" id="GO:0042781">
    <property type="term" value="F:3'-tRNA processing endoribonuclease activity"/>
    <property type="evidence" value="ECO:0007669"/>
    <property type="project" value="TreeGrafter"/>
</dbReference>
<evidence type="ECO:0000256" key="7">
    <source>
        <dbReference type="HAMAP-Rule" id="MF_00227"/>
    </source>
</evidence>
<evidence type="ECO:0000256" key="2">
    <source>
        <dbReference type="ARBA" id="ARBA00022694"/>
    </source>
</evidence>
<comment type="subunit">
    <text evidence="7">Consists of a catalytic RNA component (M1 or rnpB) and a protein subunit.</text>
</comment>
<dbReference type="AlphaFoldDB" id="A0A1H6U9J9"/>
<dbReference type="GO" id="GO:0030677">
    <property type="term" value="C:ribonuclease P complex"/>
    <property type="evidence" value="ECO:0007669"/>
    <property type="project" value="TreeGrafter"/>
</dbReference>
<dbReference type="STRING" id="322505.SAMN04487836_10447"/>
<keyword evidence="2 7" id="KW-0819">tRNA processing</keyword>
<dbReference type="Pfam" id="PF00825">
    <property type="entry name" value="Ribonuclease_P"/>
    <property type="match status" value="1"/>
</dbReference>
<keyword evidence="6 7" id="KW-0694">RNA-binding</keyword>
<keyword evidence="3 7" id="KW-0540">Nuclease</keyword>
<dbReference type="GO" id="GO:0001682">
    <property type="term" value="P:tRNA 5'-leader removal"/>
    <property type="evidence" value="ECO:0007669"/>
    <property type="project" value="UniProtKB-UniRule"/>
</dbReference>
<evidence type="ECO:0000256" key="8">
    <source>
        <dbReference type="NCBIfam" id="TIGR00188"/>
    </source>
</evidence>
<dbReference type="GO" id="GO:0004526">
    <property type="term" value="F:ribonuclease P activity"/>
    <property type="evidence" value="ECO:0007669"/>
    <property type="project" value="UniProtKB-UniRule"/>
</dbReference>
<evidence type="ECO:0000256" key="4">
    <source>
        <dbReference type="ARBA" id="ARBA00022759"/>
    </source>
</evidence>
<comment type="function">
    <text evidence="1 7">RNaseP catalyzes the removal of the 5'-leader sequence from pre-tRNA to produce the mature 5'-terminus. It can also cleave other RNA substrates such as 4.5S RNA. The protein component plays an auxiliary but essential role in vivo by binding to the 5'-leader sequence and broadening the substrate specificity of the ribozyme.</text>
</comment>
<dbReference type="eggNOG" id="COG0594">
    <property type="taxonomic scope" value="Bacteria"/>
</dbReference>
<evidence type="ECO:0000256" key="3">
    <source>
        <dbReference type="ARBA" id="ARBA00022722"/>
    </source>
</evidence>
<comment type="catalytic activity">
    <reaction evidence="7">
        <text>Endonucleolytic cleavage of RNA, removing 5'-extranucleotides from tRNA precursor.</text>
        <dbReference type="EC" id="3.1.26.5"/>
    </reaction>
</comment>
<dbReference type="Gene3D" id="3.30.230.10">
    <property type="match status" value="1"/>
</dbReference>
<dbReference type="PANTHER" id="PTHR33992">
    <property type="entry name" value="RIBONUCLEASE P PROTEIN COMPONENT"/>
    <property type="match status" value="1"/>
</dbReference>
<dbReference type="InterPro" id="IPR000100">
    <property type="entry name" value="RNase_P"/>
</dbReference>
<proteinExistence type="inferred from homology"/>
<keyword evidence="5 7" id="KW-0378">Hydrolase</keyword>
<dbReference type="InterPro" id="IPR020568">
    <property type="entry name" value="Ribosomal_Su5_D2-typ_SF"/>
</dbReference>
<name>A0A1H6U9J9_9FIRM</name>